<reference evidence="1 2" key="1">
    <citation type="submission" date="2021-06" db="EMBL/GenBank/DDBJ databases">
        <title>50 bacteria genomes isolated from Dapeng, Shenzhen, China.</title>
        <authorList>
            <person name="Zheng W."/>
            <person name="Yu S."/>
            <person name="Huang Y."/>
        </authorList>
    </citation>
    <scope>NUCLEOTIDE SEQUENCE [LARGE SCALE GENOMIC DNA]</scope>
    <source>
        <strain evidence="1 2">DP1N14-2</strain>
    </source>
</reference>
<organism evidence="1 2">
    <name type="scientific">Leisingera daeponensis</name>
    <dbReference type="NCBI Taxonomy" id="405746"/>
    <lineage>
        <taxon>Bacteria</taxon>
        <taxon>Pseudomonadati</taxon>
        <taxon>Pseudomonadota</taxon>
        <taxon>Alphaproteobacteria</taxon>
        <taxon>Rhodobacterales</taxon>
        <taxon>Roseobacteraceae</taxon>
        <taxon>Leisingera</taxon>
    </lineage>
</organism>
<gene>
    <name evidence="1" type="ORF">KUV26_13630</name>
</gene>
<protein>
    <submittedName>
        <fullName evidence="1">Uncharacterized protein</fullName>
    </submittedName>
</protein>
<sequence>MPLADNHVDHRENRLLGAYIEWVVKKAEVDSGKQAGVPQIRLRVLFDSFQHLSNGLNGFLH</sequence>
<proteinExistence type="predicted"/>
<dbReference type="EMBL" id="JAHVJA010000005">
    <property type="protein sequence ID" value="MBY6140481.1"/>
    <property type="molecule type" value="Genomic_DNA"/>
</dbReference>
<keyword evidence="2" id="KW-1185">Reference proteome</keyword>
<comment type="caution">
    <text evidence="1">The sequence shown here is derived from an EMBL/GenBank/DDBJ whole genome shotgun (WGS) entry which is preliminary data.</text>
</comment>
<evidence type="ECO:0000313" key="1">
    <source>
        <dbReference type="EMBL" id="MBY6140481.1"/>
    </source>
</evidence>
<accession>A0ABS7NK31</accession>
<dbReference type="Proteomes" id="UP000766629">
    <property type="component" value="Unassembled WGS sequence"/>
</dbReference>
<evidence type="ECO:0000313" key="2">
    <source>
        <dbReference type="Proteomes" id="UP000766629"/>
    </source>
</evidence>
<name>A0ABS7NK31_9RHOB</name>